<dbReference type="AlphaFoldDB" id="A0A0F8YXW3"/>
<feature type="non-terminal residue" evidence="1">
    <location>
        <position position="86"/>
    </location>
</feature>
<reference evidence="1" key="1">
    <citation type="journal article" date="2015" name="Nature">
        <title>Complex archaea that bridge the gap between prokaryotes and eukaryotes.</title>
        <authorList>
            <person name="Spang A."/>
            <person name="Saw J.H."/>
            <person name="Jorgensen S.L."/>
            <person name="Zaremba-Niedzwiedzka K."/>
            <person name="Martijn J."/>
            <person name="Lind A.E."/>
            <person name="van Eijk R."/>
            <person name="Schleper C."/>
            <person name="Guy L."/>
            <person name="Ettema T.J."/>
        </authorList>
    </citation>
    <scope>NUCLEOTIDE SEQUENCE</scope>
</reference>
<sequence length="86" mass="9760">MVIANKTSKYVCQYQAAHGTSIITAADSATFEFGVYNDDTGQWNSPFVENKAEPRWTYNLRTPSLTDLDSEYPTFTHVFNPVTIQF</sequence>
<proteinExistence type="predicted"/>
<gene>
    <name evidence="1" type="ORF">LCGC14_2764980</name>
</gene>
<organism evidence="1">
    <name type="scientific">marine sediment metagenome</name>
    <dbReference type="NCBI Taxonomy" id="412755"/>
    <lineage>
        <taxon>unclassified sequences</taxon>
        <taxon>metagenomes</taxon>
        <taxon>ecological metagenomes</taxon>
    </lineage>
</organism>
<protein>
    <submittedName>
        <fullName evidence="1">Uncharacterized protein</fullName>
    </submittedName>
</protein>
<accession>A0A0F8YXW3</accession>
<evidence type="ECO:0000313" key="1">
    <source>
        <dbReference type="EMBL" id="KKK86263.1"/>
    </source>
</evidence>
<dbReference type="EMBL" id="LAZR01050928">
    <property type="protein sequence ID" value="KKK86263.1"/>
    <property type="molecule type" value="Genomic_DNA"/>
</dbReference>
<name>A0A0F8YXW3_9ZZZZ</name>
<comment type="caution">
    <text evidence="1">The sequence shown here is derived from an EMBL/GenBank/DDBJ whole genome shotgun (WGS) entry which is preliminary data.</text>
</comment>